<dbReference type="VEuPathDB" id="FungiDB:MYCFIDRAFT_190022"/>
<dbReference type="InterPro" id="IPR013785">
    <property type="entry name" value="Aldolase_TIM"/>
</dbReference>
<dbReference type="KEGG" id="pfj:MYCFIDRAFT_190022"/>
<dbReference type="GO" id="GO:0009098">
    <property type="term" value="P:L-leucine biosynthetic process"/>
    <property type="evidence" value="ECO:0007669"/>
    <property type="project" value="TreeGrafter"/>
</dbReference>
<comment type="similarity">
    <text evidence="2">Belongs to the alpha-IPM synthase/homocitrate synthase family. LeuA type 2 subfamily.</text>
</comment>
<sequence length="458" mass="51552">MSPSVNGRVRQGAQDIDAKYANRIPAFKHTRRQWPDAVLKKSPVLFSTDLRDGNQALRNPLTLEQKLRMFQHLVSIGFKEIEVALPFANQAEFDFVRYLVNTPGVIPDDVLIQVITPARREAIQRTVDSVQGAKQAILFLYMPSSDNYRETMLDLSEDEWVARAREMTTFARSITKDNARSSTHWTFSFGFEDYANARLDAVVRCAEAVYAAWQPTLQAPMMFAIASSVESSMVNVFADQVEMFCQNVPKRDTWRLSIHTHNDRGGAVAAAELGSLAGADRVEGCMFGNGERAGNMDLVTYGLNRLTSGLHPGIDFTRLPESRRLFENISPDWSVHLRTPYSGAYCLKAFSGIHQDAIIKGLARRAAAEQAGVETECWPRWRVPYLPFDPSEVGMNLDHIFEINNQSGKAGVRWVVQECTGHHLSLQHAEELTKIIKQTSINLQRGLSNDEVCHSWDY</sequence>
<evidence type="ECO:0000256" key="4">
    <source>
        <dbReference type="ARBA" id="ARBA00022679"/>
    </source>
</evidence>
<evidence type="ECO:0000256" key="3">
    <source>
        <dbReference type="ARBA" id="ARBA00012973"/>
    </source>
</evidence>
<feature type="domain" description="Pyruvate carboxyltransferase" evidence="6">
    <location>
        <begin position="43"/>
        <end position="320"/>
    </location>
</feature>
<dbReference type="Pfam" id="PF00682">
    <property type="entry name" value="HMGL-like"/>
    <property type="match status" value="1"/>
</dbReference>
<dbReference type="GO" id="GO:0005739">
    <property type="term" value="C:mitochondrion"/>
    <property type="evidence" value="ECO:0007669"/>
    <property type="project" value="TreeGrafter"/>
</dbReference>
<keyword evidence="8" id="KW-1185">Reference proteome</keyword>
<dbReference type="Gene3D" id="3.20.20.70">
    <property type="entry name" value="Aldolase class I"/>
    <property type="match status" value="1"/>
</dbReference>
<dbReference type="RefSeq" id="XP_007929476.1">
    <property type="nucleotide sequence ID" value="XM_007931285.1"/>
</dbReference>
<dbReference type="STRING" id="383855.M3A7J1"/>
<dbReference type="HOGENOM" id="CLU_004588_3_2_1"/>
<evidence type="ECO:0000313" key="8">
    <source>
        <dbReference type="Proteomes" id="UP000016932"/>
    </source>
</evidence>
<dbReference type="InterPro" id="IPR000891">
    <property type="entry name" value="PYR_CT"/>
</dbReference>
<dbReference type="InterPro" id="IPR002034">
    <property type="entry name" value="AIPM/Hcit_synth_CS"/>
</dbReference>
<dbReference type="EMBL" id="KB446561">
    <property type="protein sequence ID" value="EME80586.1"/>
    <property type="molecule type" value="Genomic_DNA"/>
</dbReference>
<evidence type="ECO:0000313" key="7">
    <source>
        <dbReference type="EMBL" id="EME80586.1"/>
    </source>
</evidence>
<protein>
    <recommendedName>
        <fullName evidence="3">2-isopropylmalate synthase</fullName>
        <ecNumber evidence="3">2.3.3.13</ecNumber>
    </recommendedName>
</protein>
<organism evidence="7 8">
    <name type="scientific">Pseudocercospora fijiensis (strain CIRAD86)</name>
    <name type="common">Black leaf streak disease fungus</name>
    <name type="synonym">Mycosphaerella fijiensis</name>
    <dbReference type="NCBI Taxonomy" id="383855"/>
    <lineage>
        <taxon>Eukaryota</taxon>
        <taxon>Fungi</taxon>
        <taxon>Dikarya</taxon>
        <taxon>Ascomycota</taxon>
        <taxon>Pezizomycotina</taxon>
        <taxon>Dothideomycetes</taxon>
        <taxon>Dothideomycetidae</taxon>
        <taxon>Mycosphaerellales</taxon>
        <taxon>Mycosphaerellaceae</taxon>
        <taxon>Pseudocercospora</taxon>
    </lineage>
</organism>
<dbReference type="PANTHER" id="PTHR46911">
    <property type="match status" value="1"/>
</dbReference>
<gene>
    <name evidence="7" type="ORF">MYCFIDRAFT_190022</name>
</gene>
<dbReference type="InterPro" id="IPR054692">
    <property type="entry name" value="LeuA-like_post-cat"/>
</dbReference>
<evidence type="ECO:0000256" key="1">
    <source>
        <dbReference type="ARBA" id="ARBA00000064"/>
    </source>
</evidence>
<evidence type="ECO:0000256" key="5">
    <source>
        <dbReference type="RuleBase" id="RU003523"/>
    </source>
</evidence>
<dbReference type="eggNOG" id="KOG2367">
    <property type="taxonomic scope" value="Eukaryota"/>
</dbReference>
<dbReference type="SUPFAM" id="SSF51569">
    <property type="entry name" value="Aldolase"/>
    <property type="match status" value="1"/>
</dbReference>
<accession>M3A7J1</accession>
<dbReference type="EC" id="2.3.3.13" evidence="3"/>
<name>M3A7J1_PSEFD</name>
<dbReference type="PANTHER" id="PTHR46911:SF1">
    <property type="entry name" value="2-ISOPROPYLMALATE SYNTHASE"/>
    <property type="match status" value="1"/>
</dbReference>
<dbReference type="GeneID" id="19335116"/>
<proteinExistence type="inferred from homology"/>
<dbReference type="PROSITE" id="PS00816">
    <property type="entry name" value="AIPM_HOMOCIT_SYNTH_2"/>
    <property type="match status" value="1"/>
</dbReference>
<dbReference type="PROSITE" id="PS50991">
    <property type="entry name" value="PYR_CT"/>
    <property type="match status" value="1"/>
</dbReference>
<comment type="catalytic activity">
    <reaction evidence="1">
        <text>3-methyl-2-oxobutanoate + acetyl-CoA + H2O = (2S)-2-isopropylmalate + CoA + H(+)</text>
        <dbReference type="Rhea" id="RHEA:21524"/>
        <dbReference type="ChEBI" id="CHEBI:1178"/>
        <dbReference type="ChEBI" id="CHEBI:11851"/>
        <dbReference type="ChEBI" id="CHEBI:15377"/>
        <dbReference type="ChEBI" id="CHEBI:15378"/>
        <dbReference type="ChEBI" id="CHEBI:57287"/>
        <dbReference type="ChEBI" id="CHEBI:57288"/>
        <dbReference type="EC" id="2.3.3.13"/>
    </reaction>
</comment>
<dbReference type="NCBIfam" id="NF002991">
    <property type="entry name" value="PRK03739.1"/>
    <property type="match status" value="1"/>
</dbReference>
<reference evidence="7 8" key="1">
    <citation type="journal article" date="2012" name="PLoS Pathog.">
        <title>Diverse lifestyles and strategies of plant pathogenesis encoded in the genomes of eighteen Dothideomycetes fungi.</title>
        <authorList>
            <person name="Ohm R.A."/>
            <person name="Feau N."/>
            <person name="Henrissat B."/>
            <person name="Schoch C.L."/>
            <person name="Horwitz B.A."/>
            <person name="Barry K.W."/>
            <person name="Condon B.J."/>
            <person name="Copeland A.C."/>
            <person name="Dhillon B."/>
            <person name="Glaser F."/>
            <person name="Hesse C.N."/>
            <person name="Kosti I."/>
            <person name="LaButti K."/>
            <person name="Lindquist E.A."/>
            <person name="Lucas S."/>
            <person name="Salamov A.A."/>
            <person name="Bradshaw R.E."/>
            <person name="Ciuffetti L."/>
            <person name="Hamelin R.C."/>
            <person name="Kema G.H.J."/>
            <person name="Lawrence C."/>
            <person name="Scott J.A."/>
            <person name="Spatafora J.W."/>
            <person name="Turgeon B.G."/>
            <person name="de Wit P.J.G.M."/>
            <person name="Zhong S."/>
            <person name="Goodwin S.B."/>
            <person name="Grigoriev I.V."/>
        </authorList>
    </citation>
    <scope>NUCLEOTIDE SEQUENCE [LARGE SCALE GENOMIC DNA]</scope>
    <source>
        <strain evidence="7 8">CIRAD86</strain>
    </source>
</reference>
<dbReference type="Proteomes" id="UP000016932">
    <property type="component" value="Unassembled WGS sequence"/>
</dbReference>
<evidence type="ECO:0000256" key="2">
    <source>
        <dbReference type="ARBA" id="ARBA00009767"/>
    </source>
</evidence>
<dbReference type="Pfam" id="PF22615">
    <property type="entry name" value="IPMS_D2"/>
    <property type="match status" value="1"/>
</dbReference>
<dbReference type="GO" id="GO:0003852">
    <property type="term" value="F:2-isopropylmalate synthase activity"/>
    <property type="evidence" value="ECO:0007669"/>
    <property type="project" value="UniProtKB-EC"/>
</dbReference>
<dbReference type="PROSITE" id="PS00815">
    <property type="entry name" value="AIPM_HOMOCIT_SYNTH_1"/>
    <property type="match status" value="1"/>
</dbReference>
<dbReference type="AlphaFoldDB" id="M3A7J1"/>
<keyword evidence="4 5" id="KW-0808">Transferase</keyword>
<evidence type="ECO:0000259" key="6">
    <source>
        <dbReference type="PROSITE" id="PS50991"/>
    </source>
</evidence>
<dbReference type="OrthoDB" id="418791at2759"/>